<reference evidence="1 2" key="1">
    <citation type="submission" date="2017-11" db="EMBL/GenBank/DDBJ databases">
        <title>Sequencing the genomes of 1000 actinobacteria strains.</title>
        <authorList>
            <person name="Klenk H.-P."/>
        </authorList>
    </citation>
    <scope>NUCLEOTIDE SEQUENCE [LARGE SCALE GENOMIC DNA]</scope>
    <source>
        <strain evidence="1 2">DSM 44104</strain>
    </source>
</reference>
<proteinExistence type="predicted"/>
<accession>A0AA44ZQ03</accession>
<dbReference type="Proteomes" id="UP000232453">
    <property type="component" value="Unassembled WGS sequence"/>
</dbReference>
<sequence>MACCVALALVVAHVRELWFRLRPSAAPPPVPFAPPARRAAPGAVAGMTR</sequence>
<dbReference type="RefSeq" id="WP_157818374.1">
    <property type="nucleotide sequence ID" value="NZ_JBICSI010000001.1"/>
</dbReference>
<name>A0AA44ZQ03_PSEA5</name>
<gene>
    <name evidence="1" type="ORF">ATL51_3121</name>
</gene>
<organism evidence="1 2">
    <name type="scientific">Pseudonocardia alni</name>
    <name type="common">Amycolata alni</name>
    <dbReference type="NCBI Taxonomy" id="33907"/>
    <lineage>
        <taxon>Bacteria</taxon>
        <taxon>Bacillati</taxon>
        <taxon>Actinomycetota</taxon>
        <taxon>Actinomycetes</taxon>
        <taxon>Pseudonocardiales</taxon>
        <taxon>Pseudonocardiaceae</taxon>
        <taxon>Pseudonocardia</taxon>
    </lineage>
</organism>
<comment type="caution">
    <text evidence="1">The sequence shown here is derived from an EMBL/GenBank/DDBJ whole genome shotgun (WGS) entry which is preliminary data.</text>
</comment>
<evidence type="ECO:0000313" key="2">
    <source>
        <dbReference type="Proteomes" id="UP000232453"/>
    </source>
</evidence>
<protein>
    <submittedName>
        <fullName evidence="1">Uncharacterized protein</fullName>
    </submittedName>
</protein>
<evidence type="ECO:0000313" key="1">
    <source>
        <dbReference type="EMBL" id="PKB31432.1"/>
    </source>
</evidence>
<dbReference type="EMBL" id="PHUJ01000003">
    <property type="protein sequence ID" value="PKB31432.1"/>
    <property type="molecule type" value="Genomic_DNA"/>
</dbReference>
<dbReference type="AlphaFoldDB" id="A0AA44ZQ03"/>